<keyword evidence="5" id="KW-1185">Reference proteome</keyword>
<evidence type="ECO:0000313" key="5">
    <source>
        <dbReference type="Proteomes" id="UP000054560"/>
    </source>
</evidence>
<dbReference type="EMBL" id="KQ241710">
    <property type="protein sequence ID" value="KNC85285.1"/>
    <property type="molecule type" value="Genomic_DNA"/>
</dbReference>
<organism evidence="4 5">
    <name type="scientific">Sphaeroforma arctica JP610</name>
    <dbReference type="NCBI Taxonomy" id="667725"/>
    <lineage>
        <taxon>Eukaryota</taxon>
        <taxon>Ichthyosporea</taxon>
        <taxon>Ichthyophonida</taxon>
        <taxon>Sphaeroforma</taxon>
    </lineage>
</organism>
<feature type="compositionally biased region" description="Polar residues" evidence="2">
    <location>
        <begin position="190"/>
        <end position="209"/>
    </location>
</feature>
<sequence>MEGPANVDTVRKWSQEIDRMINSSIDEGRVQAILNGLLKGSLSYTILKDSDIGRKVNMLRREHLESFPELKQGARELIKLFKNIMAQGKSASAAATAKAKQPVPPSSLTMICKKTGTSSGKTDKGSVSIPVNNSNSKQINQPTSVNSVPKMKLKIAIKSPPTSTSNTQVRPLVVENKQDTIQIVSYPKVKSTQGMNPSRSPAVNATSSHAEGKSQGHGHGDSTRSGVVDHQRRNGSKDVQRKRQPDPKSSGELDLFTRKKAPRIQLKSAHKDGYSAGHRTPLSNTSQQHRSPQPHARSPQPHARSPQPPPKSPQKLSRSPHPTFRSPRPTVKSPNPTSRSPHPTSRSPHPTSRSPQKQSQVQRQPLRSPQPPPKPSQPQPRLPQPQLGGGRDRLQINRPPTSQHPQKREASEAPLESQPVLKKPQIAKAKPAPLFNSGSKHVNQRVRRENAEDEARRRQAQQRKVDAAKNSDRFYNEYQHTETEKLEQERIKQLKLNPPPDMETKQEIKTTGNVSAEVQDATVRASTPAGPQKPPKPSPEDLLPKLRIPERHPANARLANPKNLVSTVHAAYNVNRRWKGVDGDVGSDGTWRKYSQTQAISVAPGHHMVVAPYSTPFSRER</sequence>
<comment type="subcellular location">
    <subcellularLocation>
        <location evidence="1">Nucleus</location>
    </subcellularLocation>
</comment>
<feature type="region of interest" description="Disordered" evidence="2">
    <location>
        <begin position="497"/>
        <end position="516"/>
    </location>
</feature>
<dbReference type="Proteomes" id="UP000054560">
    <property type="component" value="Unassembled WGS sequence"/>
</dbReference>
<evidence type="ECO:0000313" key="4">
    <source>
        <dbReference type="EMBL" id="KNC85285.1"/>
    </source>
</evidence>
<accession>A0A0L0G8F8</accession>
<reference evidence="4 5" key="1">
    <citation type="submission" date="2011-02" db="EMBL/GenBank/DDBJ databases">
        <title>The Genome Sequence of Sphaeroforma arctica JP610.</title>
        <authorList>
            <consortium name="The Broad Institute Genome Sequencing Platform"/>
            <person name="Russ C."/>
            <person name="Cuomo C."/>
            <person name="Young S.K."/>
            <person name="Zeng Q."/>
            <person name="Gargeya S."/>
            <person name="Alvarado L."/>
            <person name="Berlin A."/>
            <person name="Chapman S.B."/>
            <person name="Chen Z."/>
            <person name="Freedman E."/>
            <person name="Gellesch M."/>
            <person name="Goldberg J."/>
            <person name="Griggs A."/>
            <person name="Gujja S."/>
            <person name="Heilman E."/>
            <person name="Heiman D."/>
            <person name="Howarth C."/>
            <person name="Mehta T."/>
            <person name="Neiman D."/>
            <person name="Pearson M."/>
            <person name="Roberts A."/>
            <person name="Saif S."/>
            <person name="Shea T."/>
            <person name="Shenoy N."/>
            <person name="Sisk P."/>
            <person name="Stolte C."/>
            <person name="Sykes S."/>
            <person name="White J."/>
            <person name="Yandava C."/>
            <person name="Burger G."/>
            <person name="Gray M.W."/>
            <person name="Holland P.W.H."/>
            <person name="King N."/>
            <person name="Lang F.B.F."/>
            <person name="Roger A.J."/>
            <person name="Ruiz-Trillo I."/>
            <person name="Haas B."/>
            <person name="Nusbaum C."/>
            <person name="Birren B."/>
        </authorList>
    </citation>
    <scope>NUCLEOTIDE SEQUENCE [LARGE SCALE GENOMIC DNA]</scope>
    <source>
        <strain evidence="4 5">JP610</strain>
    </source>
</reference>
<feature type="domain" description="TFIIS N-terminal" evidence="3">
    <location>
        <begin position="8"/>
        <end position="88"/>
    </location>
</feature>
<protein>
    <recommendedName>
        <fullName evidence="3">TFIIS N-terminal domain-containing protein</fullName>
    </recommendedName>
</protein>
<dbReference type="PROSITE" id="PS51319">
    <property type="entry name" value="TFIIS_N"/>
    <property type="match status" value="1"/>
</dbReference>
<gene>
    <name evidence="4" type="ORF">SARC_02509</name>
</gene>
<evidence type="ECO:0000256" key="2">
    <source>
        <dbReference type="SAM" id="MobiDB-lite"/>
    </source>
</evidence>
<feature type="region of interest" description="Disordered" evidence="2">
    <location>
        <begin position="186"/>
        <end position="471"/>
    </location>
</feature>
<dbReference type="InterPro" id="IPR035441">
    <property type="entry name" value="TFIIS/LEDGF_dom_sf"/>
</dbReference>
<dbReference type="RefSeq" id="XP_014159187.1">
    <property type="nucleotide sequence ID" value="XM_014303712.1"/>
</dbReference>
<evidence type="ECO:0000256" key="1">
    <source>
        <dbReference type="PROSITE-ProRule" id="PRU00649"/>
    </source>
</evidence>
<feature type="region of interest" description="Disordered" evidence="2">
    <location>
        <begin position="115"/>
        <end position="143"/>
    </location>
</feature>
<proteinExistence type="predicted"/>
<feature type="region of interest" description="Disordered" evidence="2">
    <location>
        <begin position="524"/>
        <end position="544"/>
    </location>
</feature>
<dbReference type="GO" id="GO:0005634">
    <property type="term" value="C:nucleus"/>
    <property type="evidence" value="ECO:0007669"/>
    <property type="project" value="UniProtKB-SubCell"/>
</dbReference>
<feature type="compositionally biased region" description="Low complexity" evidence="2">
    <location>
        <begin position="422"/>
        <end position="433"/>
    </location>
</feature>
<feature type="compositionally biased region" description="Basic and acidic residues" evidence="2">
    <location>
        <begin position="446"/>
        <end position="471"/>
    </location>
</feature>
<feature type="compositionally biased region" description="Polar residues" evidence="2">
    <location>
        <begin position="129"/>
        <end position="143"/>
    </location>
</feature>
<dbReference type="SUPFAM" id="SSF47676">
    <property type="entry name" value="Conserved domain common to transcription factors TFIIS, elongin A, CRSP70"/>
    <property type="match status" value="1"/>
</dbReference>
<dbReference type="Gene3D" id="1.20.930.10">
    <property type="entry name" value="Conserved domain common to transcription factors TFIIS, elongin A, CRSP70"/>
    <property type="match status" value="1"/>
</dbReference>
<evidence type="ECO:0000259" key="3">
    <source>
        <dbReference type="PROSITE" id="PS51319"/>
    </source>
</evidence>
<dbReference type="InterPro" id="IPR017923">
    <property type="entry name" value="TFIIS_N"/>
</dbReference>
<dbReference type="AlphaFoldDB" id="A0A0L0G8F8"/>
<name>A0A0L0G8F8_9EUKA</name>
<keyword evidence="1" id="KW-0539">Nucleus</keyword>
<feature type="compositionally biased region" description="Basic and acidic residues" evidence="2">
    <location>
        <begin position="210"/>
        <end position="257"/>
    </location>
</feature>
<feature type="compositionally biased region" description="Pro residues" evidence="2">
    <location>
        <begin position="368"/>
        <end position="383"/>
    </location>
</feature>
<feature type="compositionally biased region" description="Low complexity" evidence="2">
    <location>
        <begin position="333"/>
        <end position="367"/>
    </location>
</feature>
<feature type="compositionally biased region" description="Polar residues" evidence="2">
    <location>
        <begin position="281"/>
        <end position="291"/>
    </location>
</feature>
<dbReference type="GeneID" id="25903013"/>